<reference evidence="1" key="1">
    <citation type="journal article" date="2021" name="Nat. Commun.">
        <title>Genetic determinants of endophytism in the Arabidopsis root mycobiome.</title>
        <authorList>
            <person name="Mesny F."/>
            <person name="Miyauchi S."/>
            <person name="Thiergart T."/>
            <person name="Pickel B."/>
            <person name="Atanasova L."/>
            <person name="Karlsson M."/>
            <person name="Huettel B."/>
            <person name="Barry K.W."/>
            <person name="Haridas S."/>
            <person name="Chen C."/>
            <person name="Bauer D."/>
            <person name="Andreopoulos W."/>
            <person name="Pangilinan J."/>
            <person name="LaButti K."/>
            <person name="Riley R."/>
            <person name="Lipzen A."/>
            <person name="Clum A."/>
            <person name="Drula E."/>
            <person name="Henrissat B."/>
            <person name="Kohler A."/>
            <person name="Grigoriev I.V."/>
            <person name="Martin F.M."/>
            <person name="Hacquard S."/>
        </authorList>
    </citation>
    <scope>NUCLEOTIDE SEQUENCE</scope>
    <source>
        <strain evidence="1">MPI-CAGE-AT-0021</strain>
    </source>
</reference>
<dbReference type="OrthoDB" id="2830113at2759"/>
<protein>
    <submittedName>
        <fullName evidence="1">SnoaL-like polyketide cyclase-domain-containing protein</fullName>
    </submittedName>
</protein>
<accession>A0A9P9FCM8</accession>
<dbReference type="InterPro" id="IPR009959">
    <property type="entry name" value="Cyclase_SnoaL-like"/>
</dbReference>
<dbReference type="Gene3D" id="3.10.450.50">
    <property type="match status" value="2"/>
</dbReference>
<dbReference type="Proteomes" id="UP000717696">
    <property type="component" value="Unassembled WGS sequence"/>
</dbReference>
<dbReference type="EMBL" id="JAGMUU010000002">
    <property type="protein sequence ID" value="KAH7160440.1"/>
    <property type="molecule type" value="Genomic_DNA"/>
</dbReference>
<gene>
    <name evidence="1" type="ORF">B0J13DRAFT_541122</name>
</gene>
<organism evidence="1 2">
    <name type="scientific">Dactylonectria estremocensis</name>
    <dbReference type="NCBI Taxonomy" id="1079267"/>
    <lineage>
        <taxon>Eukaryota</taxon>
        <taxon>Fungi</taxon>
        <taxon>Dikarya</taxon>
        <taxon>Ascomycota</taxon>
        <taxon>Pezizomycotina</taxon>
        <taxon>Sordariomycetes</taxon>
        <taxon>Hypocreomycetidae</taxon>
        <taxon>Hypocreales</taxon>
        <taxon>Nectriaceae</taxon>
        <taxon>Dactylonectria</taxon>
    </lineage>
</organism>
<comment type="caution">
    <text evidence="1">The sequence shown here is derived from an EMBL/GenBank/DDBJ whole genome shotgun (WGS) entry which is preliminary data.</text>
</comment>
<dbReference type="AlphaFoldDB" id="A0A9P9FCM8"/>
<dbReference type="Pfam" id="PF07366">
    <property type="entry name" value="SnoaL"/>
    <property type="match status" value="1"/>
</dbReference>
<proteinExistence type="predicted"/>
<sequence>MSQSKDAANLFRDFLDALNRRDWDAMSEKIGPGVLREGETVATSLFLNELKTQAGALSDATSKIHTLVVGEAAAKVAAIVLHSGSSGGRKTEWAEFVFCGFENGTFEEYTNLKDHETVGVLRSVASGASVPDQVSNQASDVDLGAVYLQYIDAINTQTMAKHFPKYCQPLVVHNGRDLSMDEYRGFIESSLAEVEGLYFDVVGLVVDDKAQRVAARIELTGRPVKEFLGMQPTGRDIKFMEHVFYEFREGKIARVWSALDLAAVKACLEPPDEP</sequence>
<keyword evidence="2" id="KW-1185">Reference proteome</keyword>
<dbReference type="InterPro" id="IPR032710">
    <property type="entry name" value="NTF2-like_dom_sf"/>
</dbReference>
<evidence type="ECO:0000313" key="2">
    <source>
        <dbReference type="Proteomes" id="UP000717696"/>
    </source>
</evidence>
<name>A0A9P9FCM8_9HYPO</name>
<dbReference type="SUPFAM" id="SSF54427">
    <property type="entry name" value="NTF2-like"/>
    <property type="match status" value="2"/>
</dbReference>
<dbReference type="GO" id="GO:0030638">
    <property type="term" value="P:polyketide metabolic process"/>
    <property type="evidence" value="ECO:0007669"/>
    <property type="project" value="InterPro"/>
</dbReference>
<evidence type="ECO:0000313" key="1">
    <source>
        <dbReference type="EMBL" id="KAH7160440.1"/>
    </source>
</evidence>